<evidence type="ECO:0000259" key="7">
    <source>
        <dbReference type="PROSITE" id="PS50835"/>
    </source>
</evidence>
<gene>
    <name evidence="9" type="primary">LOC111112901</name>
</gene>
<dbReference type="PANTHER" id="PTHR11640">
    <property type="entry name" value="NEPHRIN"/>
    <property type="match status" value="1"/>
</dbReference>
<dbReference type="GO" id="GO:0050839">
    <property type="term" value="F:cell adhesion molecule binding"/>
    <property type="evidence" value="ECO:0007669"/>
    <property type="project" value="TreeGrafter"/>
</dbReference>
<evidence type="ECO:0000256" key="5">
    <source>
        <dbReference type="ARBA" id="ARBA00023319"/>
    </source>
</evidence>
<dbReference type="Proteomes" id="UP000694844">
    <property type="component" value="Chromosome 9"/>
</dbReference>
<dbReference type="InterPro" id="IPR051275">
    <property type="entry name" value="Cell_adhesion_signaling"/>
</dbReference>
<dbReference type="OrthoDB" id="6159398at2759"/>
<keyword evidence="8" id="KW-1185">Reference proteome</keyword>
<keyword evidence="6" id="KW-1133">Transmembrane helix</keyword>
<dbReference type="GO" id="GO:0098609">
    <property type="term" value="P:cell-cell adhesion"/>
    <property type="evidence" value="ECO:0007669"/>
    <property type="project" value="TreeGrafter"/>
</dbReference>
<evidence type="ECO:0000256" key="3">
    <source>
        <dbReference type="ARBA" id="ARBA00023157"/>
    </source>
</evidence>
<keyword evidence="4" id="KW-0325">Glycoprotein</keyword>
<evidence type="ECO:0000256" key="6">
    <source>
        <dbReference type="SAM" id="Phobius"/>
    </source>
</evidence>
<proteinExistence type="predicted"/>
<accession>A0A8B8BT22</accession>
<dbReference type="KEGG" id="cvn:111112901"/>
<dbReference type="InterPro" id="IPR036179">
    <property type="entry name" value="Ig-like_dom_sf"/>
</dbReference>
<evidence type="ECO:0000313" key="9">
    <source>
        <dbReference type="RefSeq" id="XP_022306483.1"/>
    </source>
</evidence>
<evidence type="ECO:0000256" key="2">
    <source>
        <dbReference type="ARBA" id="ARBA00023136"/>
    </source>
</evidence>
<keyword evidence="3" id="KW-1015">Disulfide bond</keyword>
<keyword evidence="6" id="KW-0812">Transmembrane</keyword>
<dbReference type="SUPFAM" id="SSF48726">
    <property type="entry name" value="Immunoglobulin"/>
    <property type="match status" value="1"/>
</dbReference>
<dbReference type="GO" id="GO:0005886">
    <property type="term" value="C:plasma membrane"/>
    <property type="evidence" value="ECO:0007669"/>
    <property type="project" value="TreeGrafter"/>
</dbReference>
<feature type="domain" description="Ig-like" evidence="7">
    <location>
        <begin position="227"/>
        <end position="316"/>
    </location>
</feature>
<keyword evidence="5" id="KW-0393">Immunoglobulin domain</keyword>
<keyword evidence="2 6" id="KW-0472">Membrane</keyword>
<feature type="transmembrane region" description="Helical" evidence="6">
    <location>
        <begin position="427"/>
        <end position="449"/>
    </location>
</feature>
<evidence type="ECO:0000313" key="8">
    <source>
        <dbReference type="Proteomes" id="UP000694844"/>
    </source>
</evidence>
<dbReference type="InterPro" id="IPR013783">
    <property type="entry name" value="Ig-like_fold"/>
</dbReference>
<organism evidence="8 9">
    <name type="scientific">Crassostrea virginica</name>
    <name type="common">Eastern oyster</name>
    <dbReference type="NCBI Taxonomy" id="6565"/>
    <lineage>
        <taxon>Eukaryota</taxon>
        <taxon>Metazoa</taxon>
        <taxon>Spiralia</taxon>
        <taxon>Lophotrochozoa</taxon>
        <taxon>Mollusca</taxon>
        <taxon>Bivalvia</taxon>
        <taxon>Autobranchia</taxon>
        <taxon>Pteriomorphia</taxon>
        <taxon>Ostreida</taxon>
        <taxon>Ostreoidea</taxon>
        <taxon>Ostreidae</taxon>
        <taxon>Crassostrea</taxon>
    </lineage>
</organism>
<evidence type="ECO:0000256" key="1">
    <source>
        <dbReference type="ARBA" id="ARBA00004479"/>
    </source>
</evidence>
<reference evidence="9" key="1">
    <citation type="submission" date="2025-08" db="UniProtKB">
        <authorList>
            <consortium name="RefSeq"/>
        </authorList>
    </citation>
    <scope>IDENTIFICATION</scope>
    <source>
        <tissue evidence="9">Whole sample</tissue>
    </source>
</reference>
<dbReference type="PANTHER" id="PTHR11640:SF164">
    <property type="entry name" value="MAM DOMAIN-CONTAINING GLYCOSYLPHOSPHATIDYLINOSITOL ANCHOR PROTEIN 1"/>
    <property type="match status" value="1"/>
</dbReference>
<dbReference type="GO" id="GO:0005911">
    <property type="term" value="C:cell-cell junction"/>
    <property type="evidence" value="ECO:0007669"/>
    <property type="project" value="TreeGrafter"/>
</dbReference>
<name>A0A8B8BT22_CRAVI</name>
<dbReference type="GeneID" id="111112901"/>
<evidence type="ECO:0000256" key="4">
    <source>
        <dbReference type="ARBA" id="ARBA00023180"/>
    </source>
</evidence>
<sequence length="502" mass="56594">MLIPAAIRLYFMFISFDLGFTTLYQMERVMFTCFVVCGLLYTAQGELKISTKFMDGDVLFSWNGDPSQLYYVRVTKDGKADIPWHRVTGTQFTVEDALLYDSIRINVRLPGTCSCVDNSLAYKVSKVDSNVGDSGNISWTAPFFPQAGAYIIYHTEKVNRSIIEVTSTGATFDQTKYKYHSRPYNSNNIAFEIRDITRDDAGYYNGGVSPEALWLGGGVVLIVHDKPSKPNIQGNLNILVDSYSELNCSSFLTTAPDRYARLRPLSFTWYVNNTQLDRETSKTLRFPVTRNHKYNQYSCTARDKLESNRSDPIIINPLYPPDNLTILPEPQLNQNGKLTVKEGESIGPYTCTADCNPPCDISWEYKDSTLGGYFDVASTGLLNSQIVNRSIALYRCIAKYPPDKDLKKIESIKLDVLGNGLSTMGRLILTVIPAVLGTVFLGVIIYFLYSRQKVANRKNDDNPTEAEVYETPISEPTYNNVNDTENHYYSEIGIKLERQSTN</sequence>
<dbReference type="Gene3D" id="2.60.40.10">
    <property type="entry name" value="Immunoglobulins"/>
    <property type="match status" value="1"/>
</dbReference>
<comment type="subcellular location">
    <subcellularLocation>
        <location evidence="1">Membrane</location>
        <topology evidence="1">Single-pass type I membrane protein</topology>
    </subcellularLocation>
</comment>
<dbReference type="PROSITE" id="PS50835">
    <property type="entry name" value="IG_LIKE"/>
    <property type="match status" value="2"/>
</dbReference>
<protein>
    <submittedName>
        <fullName evidence="9">Uncharacterized protein LOC111112901</fullName>
    </submittedName>
</protein>
<dbReference type="InterPro" id="IPR007110">
    <property type="entry name" value="Ig-like_dom"/>
</dbReference>
<dbReference type="RefSeq" id="XP_022306483.1">
    <property type="nucleotide sequence ID" value="XM_022450775.1"/>
</dbReference>
<feature type="domain" description="Ig-like" evidence="7">
    <location>
        <begin position="328"/>
        <end position="407"/>
    </location>
</feature>
<dbReference type="AlphaFoldDB" id="A0A8B8BT22"/>